<dbReference type="Pfam" id="PF00177">
    <property type="entry name" value="Ribosomal_S7"/>
    <property type="match status" value="1"/>
</dbReference>
<evidence type="ECO:0000313" key="6">
    <source>
        <dbReference type="EMBL" id="CAL7933873.1"/>
    </source>
</evidence>
<organism evidence="6 7">
    <name type="scientific">Xylocopa violacea</name>
    <name type="common">Violet carpenter bee</name>
    <name type="synonym">Apis violacea</name>
    <dbReference type="NCBI Taxonomy" id="135666"/>
    <lineage>
        <taxon>Eukaryota</taxon>
        <taxon>Metazoa</taxon>
        <taxon>Ecdysozoa</taxon>
        <taxon>Arthropoda</taxon>
        <taxon>Hexapoda</taxon>
        <taxon>Insecta</taxon>
        <taxon>Pterygota</taxon>
        <taxon>Neoptera</taxon>
        <taxon>Endopterygota</taxon>
        <taxon>Hymenoptera</taxon>
        <taxon>Apocrita</taxon>
        <taxon>Aculeata</taxon>
        <taxon>Apoidea</taxon>
        <taxon>Anthophila</taxon>
        <taxon>Apidae</taxon>
        <taxon>Xylocopa</taxon>
        <taxon>Xylocopa</taxon>
    </lineage>
</organism>
<gene>
    <name evidence="6" type="ORF">XYLVIOL_LOCUS700</name>
</gene>
<dbReference type="EMBL" id="CAXAJV020001281">
    <property type="protein sequence ID" value="CAL7933873.1"/>
    <property type="molecule type" value="Genomic_DNA"/>
</dbReference>
<keyword evidence="7" id="KW-1185">Reference proteome</keyword>
<evidence type="ECO:0000256" key="3">
    <source>
        <dbReference type="ARBA" id="ARBA00023274"/>
    </source>
</evidence>
<protein>
    <recommendedName>
        <fullName evidence="5">Small ribosomal subunit protein uS7 domain-containing protein</fullName>
    </recommendedName>
</protein>
<dbReference type="PANTHER" id="PTHR11205">
    <property type="entry name" value="RIBOSOMAL PROTEIN S7"/>
    <property type="match status" value="1"/>
</dbReference>
<comment type="caution">
    <text evidence="6">The sequence shown here is derived from an EMBL/GenBank/DDBJ whole genome shotgun (WGS) entry which is preliminary data.</text>
</comment>
<reference evidence="6 7" key="1">
    <citation type="submission" date="2024-08" db="EMBL/GenBank/DDBJ databases">
        <authorList>
            <person name="Will J Nash"/>
            <person name="Angela Man"/>
            <person name="Seanna McTaggart"/>
            <person name="Kendall Baker"/>
            <person name="Tom Barker"/>
            <person name="Leah Catchpole"/>
            <person name="Alex Durrant"/>
            <person name="Karim Gharbi"/>
            <person name="Naomi Irish"/>
            <person name="Gemy Kaithakottil"/>
            <person name="Debby Ku"/>
            <person name="Aaliyah Providence"/>
            <person name="Felix Shaw"/>
            <person name="David Swarbreck"/>
            <person name="Chris Watkins"/>
            <person name="Ann M. McCartney"/>
            <person name="Giulio Formenti"/>
            <person name="Alice Mouton"/>
            <person name="Noel Vella"/>
            <person name="Bjorn M von Reumont"/>
            <person name="Adriana Vella"/>
            <person name="Wilfried Haerty"/>
        </authorList>
    </citation>
    <scope>NUCLEOTIDE SEQUENCE [LARGE SCALE GENOMIC DNA]</scope>
</reference>
<dbReference type="CDD" id="cd14870">
    <property type="entry name" value="uS7_Mitochondria_Mammalian"/>
    <property type="match status" value="1"/>
</dbReference>
<sequence length="226" mass="26380">MILRRTFNSLVLFTLRHDSVSGIKFYSVFPPNYVRPIYKKDKQQMVVEKEGKILIHAPIKPALTSETCSEFHDELVRKFTNYVMRKGKKQLARKLVNETFENIKIMQLEQYYNNPPECREQVELDPKKVFYRAVENATPILELVKVLRGGITYQVPAPVNSNRAQFLAMNWLIRAAQDKGNAEKLSDVLAKDILRTAKNEGRVIKKKNDLHKQCEANRAFAHYRWL</sequence>
<dbReference type="PROSITE" id="PS00052">
    <property type="entry name" value="RIBOSOMAL_S7"/>
    <property type="match status" value="1"/>
</dbReference>
<evidence type="ECO:0000256" key="1">
    <source>
        <dbReference type="ARBA" id="ARBA00007151"/>
    </source>
</evidence>
<evidence type="ECO:0000313" key="7">
    <source>
        <dbReference type="Proteomes" id="UP001642520"/>
    </source>
</evidence>
<keyword evidence="2 4" id="KW-0689">Ribosomal protein</keyword>
<dbReference type="PIRSF" id="PIRSF002122">
    <property type="entry name" value="RPS7p_RPS7a_RPS5e_RPS7o"/>
    <property type="match status" value="1"/>
</dbReference>
<name>A0ABP1N2U7_XYLVO</name>
<dbReference type="Proteomes" id="UP001642520">
    <property type="component" value="Unassembled WGS sequence"/>
</dbReference>
<comment type="similarity">
    <text evidence="1 4">Belongs to the universal ribosomal protein uS7 family.</text>
</comment>
<keyword evidence="3 4" id="KW-0687">Ribonucleoprotein</keyword>
<dbReference type="InterPro" id="IPR000235">
    <property type="entry name" value="Ribosomal_uS7"/>
</dbReference>
<accession>A0ABP1N2U7</accession>
<evidence type="ECO:0000256" key="2">
    <source>
        <dbReference type="ARBA" id="ARBA00022980"/>
    </source>
</evidence>
<evidence type="ECO:0000256" key="4">
    <source>
        <dbReference type="RuleBase" id="RU003619"/>
    </source>
</evidence>
<dbReference type="Gene3D" id="1.10.455.10">
    <property type="entry name" value="Ribosomal protein S7 domain"/>
    <property type="match status" value="1"/>
</dbReference>
<proteinExistence type="inferred from homology"/>
<evidence type="ECO:0000259" key="5">
    <source>
        <dbReference type="Pfam" id="PF00177"/>
    </source>
</evidence>
<feature type="domain" description="Small ribosomal subunit protein uS7" evidence="5">
    <location>
        <begin position="67"/>
        <end position="218"/>
    </location>
</feature>
<dbReference type="InterPro" id="IPR036823">
    <property type="entry name" value="Ribosomal_uS7_dom_sf"/>
</dbReference>
<dbReference type="InterPro" id="IPR020606">
    <property type="entry name" value="Ribosomal_uS7_CS"/>
</dbReference>
<dbReference type="InterPro" id="IPR023798">
    <property type="entry name" value="Ribosomal_uS7_dom"/>
</dbReference>
<dbReference type="SUPFAM" id="SSF47973">
    <property type="entry name" value="Ribosomal protein S7"/>
    <property type="match status" value="1"/>
</dbReference>